<accession>A0A0M1P486</accession>
<dbReference type="Gene3D" id="1.10.10.10">
    <property type="entry name" value="Winged helix-like DNA-binding domain superfamily/Winged helix DNA-binding domain"/>
    <property type="match status" value="1"/>
</dbReference>
<dbReference type="PATRIC" id="fig|1705565.3.peg.3683"/>
<dbReference type="EMBL" id="LIUT01000001">
    <property type="protein sequence ID" value="KOR89222.1"/>
    <property type="molecule type" value="Genomic_DNA"/>
</dbReference>
<dbReference type="SUPFAM" id="SSF88946">
    <property type="entry name" value="Sigma2 domain of RNA polymerase sigma factors"/>
    <property type="match status" value="1"/>
</dbReference>
<feature type="domain" description="RNA polymerase sigma factor 70 region 4 type 2" evidence="8">
    <location>
        <begin position="120"/>
        <end position="172"/>
    </location>
</feature>
<feature type="domain" description="RNA polymerase sigma-70 region 2" evidence="7">
    <location>
        <begin position="27"/>
        <end position="92"/>
    </location>
</feature>
<dbReference type="RefSeq" id="WP_054402264.1">
    <property type="nucleotide sequence ID" value="NZ_LIUT01000001.1"/>
</dbReference>
<proteinExistence type="inferred from homology"/>
<evidence type="ECO:0000256" key="3">
    <source>
        <dbReference type="ARBA" id="ARBA00023082"/>
    </source>
</evidence>
<dbReference type="NCBIfam" id="TIGR02937">
    <property type="entry name" value="sigma70-ECF"/>
    <property type="match status" value="1"/>
</dbReference>
<evidence type="ECO:0000256" key="4">
    <source>
        <dbReference type="ARBA" id="ARBA00023125"/>
    </source>
</evidence>
<dbReference type="InterPro" id="IPR007627">
    <property type="entry name" value="RNA_pol_sigma70_r2"/>
</dbReference>
<dbReference type="GO" id="GO:0016987">
    <property type="term" value="F:sigma factor activity"/>
    <property type="evidence" value="ECO:0007669"/>
    <property type="project" value="UniProtKB-KW"/>
</dbReference>
<dbReference type="InterPro" id="IPR000838">
    <property type="entry name" value="RNA_pol_sigma70_ECF_CS"/>
</dbReference>
<dbReference type="OrthoDB" id="3472490at2"/>
<organism evidence="9 10">
    <name type="scientific">Paenibacillus solani</name>
    <dbReference type="NCBI Taxonomy" id="1705565"/>
    <lineage>
        <taxon>Bacteria</taxon>
        <taxon>Bacillati</taxon>
        <taxon>Bacillota</taxon>
        <taxon>Bacilli</taxon>
        <taxon>Bacillales</taxon>
        <taxon>Paenibacillaceae</taxon>
        <taxon>Paenibacillus</taxon>
    </lineage>
</organism>
<dbReference type="Gene3D" id="1.10.1740.10">
    <property type="match status" value="1"/>
</dbReference>
<evidence type="ECO:0000256" key="1">
    <source>
        <dbReference type="ARBA" id="ARBA00010641"/>
    </source>
</evidence>
<comment type="caution">
    <text evidence="9">The sequence shown here is derived from an EMBL/GenBank/DDBJ whole genome shotgun (WGS) entry which is preliminary data.</text>
</comment>
<keyword evidence="5 6" id="KW-0804">Transcription</keyword>
<protein>
    <recommendedName>
        <fullName evidence="6">RNA polymerase sigma factor</fullName>
    </recommendedName>
</protein>
<sequence>MSRAQDKTKIPVLPEEQEHIQHFEEIYNQYQERIRKYIAVKTNSAVADDLTQQAFLKAMENFHLFKHNSSIFTWLFKIAQNIVKNEYRKRSRNKEIVHEVIDFQSQSISLDIVKDVDIRLDISAALAQLNELDQQIISLRFFVDCTLLDISKIIGMPESAVKNRLYRALNKLKIALKEWGDITIMSIKELISIVDKNEASTKNDGMNKVYHDLFEELKSNVERILTTYRHRPSQKITIEIYPDLSTFHQAVGEPDAPNWFMGTYEHNKIRIVSPLNPGPEHTYQSVLRHTISLFTMWLVNDINALAPKWLTHGLGGHEAKQMSQEYIKYSTSESIRNEAVPSFQALTNDTWEFERMGGYGFSYLIVEFLLHSYSSDELNKFIRDATDFHGAFQVSEAELHAMWVQYLKSRLC</sequence>
<dbReference type="GO" id="GO:0006352">
    <property type="term" value="P:DNA-templated transcription initiation"/>
    <property type="evidence" value="ECO:0007669"/>
    <property type="project" value="InterPro"/>
</dbReference>
<dbReference type="InterPro" id="IPR014284">
    <property type="entry name" value="RNA_pol_sigma-70_dom"/>
</dbReference>
<dbReference type="GO" id="GO:0003677">
    <property type="term" value="F:DNA binding"/>
    <property type="evidence" value="ECO:0007669"/>
    <property type="project" value="UniProtKB-KW"/>
</dbReference>
<reference evidence="10" key="1">
    <citation type="submission" date="2015-08" db="EMBL/GenBank/DDBJ databases">
        <title>Genome sequencing project for genomic taxonomy and phylogenomics of Bacillus-like bacteria.</title>
        <authorList>
            <person name="Liu B."/>
            <person name="Wang J."/>
            <person name="Zhu Y."/>
            <person name="Liu G."/>
            <person name="Chen Q."/>
            <person name="Chen Z."/>
            <person name="Lan J."/>
            <person name="Che J."/>
            <person name="Ge C."/>
            <person name="Shi H."/>
            <person name="Pan Z."/>
            <person name="Liu X."/>
        </authorList>
    </citation>
    <scope>NUCLEOTIDE SEQUENCE [LARGE SCALE GENOMIC DNA]</scope>
    <source>
        <strain evidence="10">FJAT-22460</strain>
    </source>
</reference>
<gene>
    <name evidence="9" type="ORF">AM231_08670</name>
</gene>
<dbReference type="Pfam" id="PF08281">
    <property type="entry name" value="Sigma70_r4_2"/>
    <property type="match status" value="1"/>
</dbReference>
<evidence type="ECO:0000313" key="9">
    <source>
        <dbReference type="EMBL" id="KOR89222.1"/>
    </source>
</evidence>
<dbReference type="InterPro" id="IPR039425">
    <property type="entry name" value="RNA_pol_sigma-70-like"/>
</dbReference>
<evidence type="ECO:0000313" key="10">
    <source>
        <dbReference type="Proteomes" id="UP000036932"/>
    </source>
</evidence>
<dbReference type="AlphaFoldDB" id="A0A0M1P486"/>
<evidence type="ECO:0000256" key="2">
    <source>
        <dbReference type="ARBA" id="ARBA00023015"/>
    </source>
</evidence>
<dbReference type="GO" id="GO:0006950">
    <property type="term" value="P:response to stress"/>
    <property type="evidence" value="ECO:0007669"/>
    <property type="project" value="UniProtKB-ARBA"/>
</dbReference>
<evidence type="ECO:0000259" key="8">
    <source>
        <dbReference type="Pfam" id="PF08281"/>
    </source>
</evidence>
<comment type="similarity">
    <text evidence="1 6">Belongs to the sigma-70 factor family. ECF subfamily.</text>
</comment>
<dbReference type="CDD" id="cd06171">
    <property type="entry name" value="Sigma70_r4"/>
    <property type="match status" value="1"/>
</dbReference>
<keyword evidence="2 6" id="KW-0805">Transcription regulation</keyword>
<keyword evidence="4 6" id="KW-0238">DNA-binding</keyword>
<dbReference type="PANTHER" id="PTHR43133">
    <property type="entry name" value="RNA POLYMERASE ECF-TYPE SIGMA FACTO"/>
    <property type="match status" value="1"/>
</dbReference>
<dbReference type="SUPFAM" id="SSF88659">
    <property type="entry name" value="Sigma3 and sigma4 domains of RNA polymerase sigma factors"/>
    <property type="match status" value="1"/>
</dbReference>
<dbReference type="PROSITE" id="PS01063">
    <property type="entry name" value="SIGMA70_ECF"/>
    <property type="match status" value="1"/>
</dbReference>
<evidence type="ECO:0000259" key="7">
    <source>
        <dbReference type="Pfam" id="PF04542"/>
    </source>
</evidence>
<evidence type="ECO:0000256" key="6">
    <source>
        <dbReference type="RuleBase" id="RU000716"/>
    </source>
</evidence>
<dbReference type="InterPro" id="IPR036388">
    <property type="entry name" value="WH-like_DNA-bd_sf"/>
</dbReference>
<dbReference type="InterPro" id="IPR013325">
    <property type="entry name" value="RNA_pol_sigma_r2"/>
</dbReference>
<evidence type="ECO:0000256" key="5">
    <source>
        <dbReference type="ARBA" id="ARBA00023163"/>
    </source>
</evidence>
<dbReference type="PANTHER" id="PTHR43133:SF8">
    <property type="entry name" value="RNA POLYMERASE SIGMA FACTOR HI_1459-RELATED"/>
    <property type="match status" value="1"/>
</dbReference>
<dbReference type="InterPro" id="IPR013249">
    <property type="entry name" value="RNA_pol_sigma70_r4_t2"/>
</dbReference>
<name>A0A0M1P486_9BACL</name>
<dbReference type="Pfam" id="PF04542">
    <property type="entry name" value="Sigma70_r2"/>
    <property type="match status" value="1"/>
</dbReference>
<dbReference type="InterPro" id="IPR013324">
    <property type="entry name" value="RNA_pol_sigma_r3/r4-like"/>
</dbReference>
<dbReference type="Proteomes" id="UP000036932">
    <property type="component" value="Unassembled WGS sequence"/>
</dbReference>
<keyword evidence="10" id="KW-1185">Reference proteome</keyword>
<keyword evidence="3 6" id="KW-0731">Sigma factor</keyword>